<evidence type="ECO:0000313" key="2">
    <source>
        <dbReference type="Proteomes" id="UP000029120"/>
    </source>
</evidence>
<dbReference type="AlphaFoldDB" id="A0A087GHY7"/>
<dbReference type="Gramene" id="KFK29489">
    <property type="protein sequence ID" value="KFK29489"/>
    <property type="gene ID" value="AALP_AA7G140900"/>
</dbReference>
<reference evidence="2" key="1">
    <citation type="journal article" date="2015" name="Nat. Plants">
        <title>Genome expansion of Arabis alpina linked with retrotransposition and reduced symmetric DNA methylation.</title>
        <authorList>
            <person name="Willing E.M."/>
            <person name="Rawat V."/>
            <person name="Mandakova T."/>
            <person name="Maumus F."/>
            <person name="James G.V."/>
            <person name="Nordstroem K.J."/>
            <person name="Becker C."/>
            <person name="Warthmann N."/>
            <person name="Chica C."/>
            <person name="Szarzynska B."/>
            <person name="Zytnicki M."/>
            <person name="Albani M.C."/>
            <person name="Kiefer C."/>
            <person name="Bergonzi S."/>
            <person name="Castaings L."/>
            <person name="Mateos J.L."/>
            <person name="Berns M.C."/>
            <person name="Bujdoso N."/>
            <person name="Piofczyk T."/>
            <person name="de Lorenzo L."/>
            <person name="Barrero-Sicilia C."/>
            <person name="Mateos I."/>
            <person name="Piednoel M."/>
            <person name="Hagmann J."/>
            <person name="Chen-Min-Tao R."/>
            <person name="Iglesias-Fernandez R."/>
            <person name="Schuster S.C."/>
            <person name="Alonso-Blanco C."/>
            <person name="Roudier F."/>
            <person name="Carbonero P."/>
            <person name="Paz-Ares J."/>
            <person name="Davis S.J."/>
            <person name="Pecinka A."/>
            <person name="Quesneville H."/>
            <person name="Colot V."/>
            <person name="Lysak M.A."/>
            <person name="Weigel D."/>
            <person name="Coupland G."/>
            <person name="Schneeberger K."/>
        </authorList>
    </citation>
    <scope>NUCLEOTIDE SEQUENCE [LARGE SCALE GENOMIC DNA]</scope>
    <source>
        <strain evidence="2">cv. Pajares</strain>
    </source>
</reference>
<proteinExistence type="predicted"/>
<accession>A0A087GHY7</accession>
<dbReference type="EMBL" id="CM002875">
    <property type="protein sequence ID" value="KFK29489.1"/>
    <property type="molecule type" value="Genomic_DNA"/>
</dbReference>
<sequence length="67" mass="7754">MTSGLTLVTHMLQLHKRDYSQPPTTPKFPTFLNPNVFKEELMVYKRIGLYGVQTWCTCLVYMPACTL</sequence>
<name>A0A087GHY7_ARAAL</name>
<gene>
    <name evidence="1" type="ordered locus">AALP_Aa7g140900</name>
</gene>
<protein>
    <submittedName>
        <fullName evidence="1">Uncharacterized protein</fullName>
    </submittedName>
</protein>
<evidence type="ECO:0000313" key="1">
    <source>
        <dbReference type="EMBL" id="KFK29489.1"/>
    </source>
</evidence>
<dbReference type="Proteomes" id="UP000029120">
    <property type="component" value="Chromosome 7"/>
</dbReference>
<keyword evidence="2" id="KW-1185">Reference proteome</keyword>
<organism evidence="1 2">
    <name type="scientific">Arabis alpina</name>
    <name type="common">Alpine rock-cress</name>
    <dbReference type="NCBI Taxonomy" id="50452"/>
    <lineage>
        <taxon>Eukaryota</taxon>
        <taxon>Viridiplantae</taxon>
        <taxon>Streptophyta</taxon>
        <taxon>Embryophyta</taxon>
        <taxon>Tracheophyta</taxon>
        <taxon>Spermatophyta</taxon>
        <taxon>Magnoliopsida</taxon>
        <taxon>eudicotyledons</taxon>
        <taxon>Gunneridae</taxon>
        <taxon>Pentapetalae</taxon>
        <taxon>rosids</taxon>
        <taxon>malvids</taxon>
        <taxon>Brassicales</taxon>
        <taxon>Brassicaceae</taxon>
        <taxon>Arabideae</taxon>
        <taxon>Arabis</taxon>
    </lineage>
</organism>